<organism evidence="2 3">
    <name type="scientific">Babesia gibsoni</name>
    <dbReference type="NCBI Taxonomy" id="33632"/>
    <lineage>
        <taxon>Eukaryota</taxon>
        <taxon>Sar</taxon>
        <taxon>Alveolata</taxon>
        <taxon>Apicomplexa</taxon>
        <taxon>Aconoidasida</taxon>
        <taxon>Piroplasmida</taxon>
        <taxon>Babesiidae</taxon>
        <taxon>Babesia</taxon>
    </lineage>
</organism>
<protein>
    <submittedName>
        <fullName evidence="2">Uncharacterized protein</fullName>
    </submittedName>
</protein>
<reference evidence="2" key="1">
    <citation type="submission" date="2023-08" db="EMBL/GenBank/DDBJ databases">
        <title>Draft sequence of the Babesia gibsoni genome.</title>
        <authorList>
            <person name="Yamagishi J.Y."/>
            <person name="Xuan X.X."/>
        </authorList>
    </citation>
    <scope>NUCLEOTIDE SEQUENCE</scope>
    <source>
        <strain evidence="2">Azabu</strain>
    </source>
</reference>
<accession>A0AAD8PGL3</accession>
<feature type="chain" id="PRO_5041998259" evidence="1">
    <location>
        <begin position="19"/>
        <end position="227"/>
    </location>
</feature>
<evidence type="ECO:0000313" key="2">
    <source>
        <dbReference type="EMBL" id="KAK1444847.1"/>
    </source>
</evidence>
<name>A0AAD8PGL3_BABGI</name>
<dbReference type="AlphaFoldDB" id="A0AAD8PGL3"/>
<keyword evidence="1" id="KW-0732">Signal</keyword>
<proteinExistence type="predicted"/>
<evidence type="ECO:0000256" key="1">
    <source>
        <dbReference type="SAM" id="SignalP"/>
    </source>
</evidence>
<evidence type="ECO:0000313" key="3">
    <source>
        <dbReference type="Proteomes" id="UP001230268"/>
    </source>
</evidence>
<keyword evidence="3" id="KW-1185">Reference proteome</keyword>
<comment type="caution">
    <text evidence="2">The sequence shown here is derived from an EMBL/GenBank/DDBJ whole genome shotgun (WGS) entry which is preliminary data.</text>
</comment>
<gene>
    <name evidence="2" type="ORF">BgAZ_107530</name>
</gene>
<sequence>MNGACLLLMPIFWALCDAGTIEVKPLPAASPKNFKHILDWTYGIHKFIQTNPDVYKAEIERALRPSGLFRSANPDFGLLYPFFSDLAAFRSVIVNTTDEDEMMDVVFSENATENVYKLLTAFLPLHIHLYELQSNIEKWENGTDALRGSEITRIGEGEALQWFKDNGFKEEQVRNTTFARLRREMDKFYDSEKSFGEFQILYAIANFPGSTLSQRELLDEALPYLNE</sequence>
<dbReference type="EMBL" id="JAVEPI010000001">
    <property type="protein sequence ID" value="KAK1444847.1"/>
    <property type="molecule type" value="Genomic_DNA"/>
</dbReference>
<feature type="signal peptide" evidence="1">
    <location>
        <begin position="1"/>
        <end position="18"/>
    </location>
</feature>
<dbReference type="Proteomes" id="UP001230268">
    <property type="component" value="Unassembled WGS sequence"/>
</dbReference>